<proteinExistence type="predicted"/>
<sequence length="275" mass="32021">MKKIFIILSIFLILVAWKGNIIKTASVEDSPSTNSNIEKEKGEVNETSNIEKSIEKPIENINSESSSLSKRINDYIENNLDSEYFDAELCKMYSQVLLSEMPFSFKFIVAESENEYYLNDISYDEYKFIPNHFSFIDMNNDKVPEIVIEGSIDKSAGFVLVLREYDGRVIGHEFSHRQMSDIKRDGTYHASGGAAYNGYYQLSFNEDSYSQHNIVRMDAEEDSNGKLKTIYFISEKQVEEKAFWELWEVQKNKEKPIWVDFELKKEDESEIKIMN</sequence>
<keyword evidence="2" id="KW-1185">Reference proteome</keyword>
<dbReference type="EMBL" id="BTPU01000076">
    <property type="protein sequence ID" value="GMQ64678.1"/>
    <property type="molecule type" value="Genomic_DNA"/>
</dbReference>
<dbReference type="Proteomes" id="UP001374599">
    <property type="component" value="Unassembled WGS sequence"/>
</dbReference>
<protein>
    <submittedName>
        <fullName evidence="1">Uncharacterized protein</fullName>
    </submittedName>
</protein>
<reference evidence="1" key="1">
    <citation type="submission" date="2023-09" db="EMBL/GenBank/DDBJ databases">
        <title>Vallitalea sediminicola and Vallitalea maricola sp. nov., anaerobic bacteria isolated from marine sediment.</title>
        <authorList>
            <person name="Hirano S."/>
            <person name="Maeda A."/>
            <person name="Terahara T."/>
            <person name="Mori K."/>
            <person name="Hamada M."/>
            <person name="Matsumoto R."/>
            <person name="Kobayashi T."/>
        </authorList>
    </citation>
    <scope>NUCLEOTIDE SEQUENCE</scope>
    <source>
        <strain evidence="1">AN17-2</strain>
    </source>
</reference>
<comment type="caution">
    <text evidence="1">The sequence shown here is derived from an EMBL/GenBank/DDBJ whole genome shotgun (WGS) entry which is preliminary data.</text>
</comment>
<organism evidence="1 2">
    <name type="scientific">Vallitalea maricola</name>
    <dbReference type="NCBI Taxonomy" id="3074433"/>
    <lineage>
        <taxon>Bacteria</taxon>
        <taxon>Bacillati</taxon>
        <taxon>Bacillota</taxon>
        <taxon>Clostridia</taxon>
        <taxon>Lachnospirales</taxon>
        <taxon>Vallitaleaceae</taxon>
        <taxon>Vallitalea</taxon>
    </lineage>
</organism>
<gene>
    <name evidence="1" type="ORF">AN2V17_39160</name>
</gene>
<accession>A0ACB5URQ1</accession>
<evidence type="ECO:0000313" key="1">
    <source>
        <dbReference type="EMBL" id="GMQ64678.1"/>
    </source>
</evidence>
<evidence type="ECO:0000313" key="2">
    <source>
        <dbReference type="Proteomes" id="UP001374599"/>
    </source>
</evidence>
<name>A0ACB5URQ1_9FIRM</name>